<protein>
    <submittedName>
        <fullName evidence="1">Uncharacterized protein</fullName>
    </submittedName>
</protein>
<name>A0A0D0A9F7_9AGAM</name>
<dbReference type="OrthoDB" id="2689743at2759"/>
<keyword evidence="2" id="KW-1185">Reference proteome</keyword>
<dbReference type="EMBL" id="KN833685">
    <property type="protein sequence ID" value="KIK30942.1"/>
    <property type="molecule type" value="Genomic_DNA"/>
</dbReference>
<reference evidence="2" key="2">
    <citation type="submission" date="2015-01" db="EMBL/GenBank/DDBJ databases">
        <title>Evolutionary Origins and Diversification of the Mycorrhizal Mutualists.</title>
        <authorList>
            <consortium name="DOE Joint Genome Institute"/>
            <consortium name="Mycorrhizal Genomics Consortium"/>
            <person name="Kohler A."/>
            <person name="Kuo A."/>
            <person name="Nagy L.G."/>
            <person name="Floudas D."/>
            <person name="Copeland A."/>
            <person name="Barry K.W."/>
            <person name="Cichocki N."/>
            <person name="Veneault-Fourrey C."/>
            <person name="LaButti K."/>
            <person name="Lindquist E.A."/>
            <person name="Lipzen A."/>
            <person name="Lundell T."/>
            <person name="Morin E."/>
            <person name="Murat C."/>
            <person name="Riley R."/>
            <person name="Ohm R."/>
            <person name="Sun H."/>
            <person name="Tunlid A."/>
            <person name="Henrissat B."/>
            <person name="Grigoriev I.V."/>
            <person name="Hibbett D.S."/>
            <person name="Martin F."/>
        </authorList>
    </citation>
    <scope>NUCLEOTIDE SEQUENCE [LARGE SCALE GENOMIC DNA]</scope>
    <source>
        <strain evidence="2">441</strain>
    </source>
</reference>
<organism evidence="1 2">
    <name type="scientific">Pisolithus microcarpus 441</name>
    <dbReference type="NCBI Taxonomy" id="765257"/>
    <lineage>
        <taxon>Eukaryota</taxon>
        <taxon>Fungi</taxon>
        <taxon>Dikarya</taxon>
        <taxon>Basidiomycota</taxon>
        <taxon>Agaricomycotina</taxon>
        <taxon>Agaricomycetes</taxon>
        <taxon>Agaricomycetidae</taxon>
        <taxon>Boletales</taxon>
        <taxon>Sclerodermatineae</taxon>
        <taxon>Pisolithaceae</taxon>
        <taxon>Pisolithus</taxon>
    </lineage>
</organism>
<dbReference type="HOGENOM" id="CLU_2671974_0_0_1"/>
<sequence length="75" mass="8620">MLMIYFTATELSNKCRPESVDEYFLFNRLEHVNFSTPDPEKYPLPNPTYLAIHATCAKVAHLAVQLNMLRKCSDA</sequence>
<proteinExistence type="predicted"/>
<accession>A0A0D0A9F7</accession>
<dbReference type="Proteomes" id="UP000054018">
    <property type="component" value="Unassembled WGS sequence"/>
</dbReference>
<evidence type="ECO:0000313" key="2">
    <source>
        <dbReference type="Proteomes" id="UP000054018"/>
    </source>
</evidence>
<evidence type="ECO:0000313" key="1">
    <source>
        <dbReference type="EMBL" id="KIK30942.1"/>
    </source>
</evidence>
<gene>
    <name evidence="1" type="ORF">PISMIDRAFT_669874</name>
</gene>
<reference evidence="1 2" key="1">
    <citation type="submission" date="2014-04" db="EMBL/GenBank/DDBJ databases">
        <authorList>
            <consortium name="DOE Joint Genome Institute"/>
            <person name="Kuo A."/>
            <person name="Kohler A."/>
            <person name="Costa M.D."/>
            <person name="Nagy L.G."/>
            <person name="Floudas D."/>
            <person name="Copeland A."/>
            <person name="Barry K.W."/>
            <person name="Cichocki N."/>
            <person name="Veneault-Fourrey C."/>
            <person name="LaButti K."/>
            <person name="Lindquist E.A."/>
            <person name="Lipzen A."/>
            <person name="Lundell T."/>
            <person name="Morin E."/>
            <person name="Murat C."/>
            <person name="Sun H."/>
            <person name="Tunlid A."/>
            <person name="Henrissat B."/>
            <person name="Grigoriev I.V."/>
            <person name="Hibbett D.S."/>
            <person name="Martin F."/>
            <person name="Nordberg H.P."/>
            <person name="Cantor M.N."/>
            <person name="Hua S.X."/>
        </authorList>
    </citation>
    <scope>NUCLEOTIDE SEQUENCE [LARGE SCALE GENOMIC DNA]</scope>
    <source>
        <strain evidence="1 2">441</strain>
    </source>
</reference>
<dbReference type="AlphaFoldDB" id="A0A0D0A9F7"/>